<organism evidence="2 3">
    <name type="scientific">Mesorhabditis belari</name>
    <dbReference type="NCBI Taxonomy" id="2138241"/>
    <lineage>
        <taxon>Eukaryota</taxon>
        <taxon>Metazoa</taxon>
        <taxon>Ecdysozoa</taxon>
        <taxon>Nematoda</taxon>
        <taxon>Chromadorea</taxon>
        <taxon>Rhabditida</taxon>
        <taxon>Rhabditina</taxon>
        <taxon>Rhabditomorpha</taxon>
        <taxon>Rhabditoidea</taxon>
        <taxon>Rhabditidae</taxon>
        <taxon>Mesorhabditinae</taxon>
        <taxon>Mesorhabditis</taxon>
    </lineage>
</organism>
<name>A0AAF3EK40_9BILA</name>
<feature type="transmembrane region" description="Helical" evidence="1">
    <location>
        <begin position="78"/>
        <end position="106"/>
    </location>
</feature>
<evidence type="ECO:0000313" key="2">
    <source>
        <dbReference type="Proteomes" id="UP000887575"/>
    </source>
</evidence>
<dbReference type="AlphaFoldDB" id="A0AAF3EK40"/>
<protein>
    <submittedName>
        <fullName evidence="3">Uncharacterized protein</fullName>
    </submittedName>
</protein>
<dbReference type="WBParaSite" id="MBELARI_LOCUS14330">
    <property type="protein sequence ID" value="MBELARI_LOCUS14330"/>
    <property type="gene ID" value="MBELARI_LOCUS14330"/>
</dbReference>
<sequence>MVAINLGDSLKKEKGIAEPQLPPDKTISDAPELQFEEKCSKNGRVIFRWTILTQVVTLGLFIHLIYRTSTRLQHHQQAIRNAVFLLALTFTTELTTYGFFIVWINSVHVGYIGCHRTYLTLLLTSVFAILFTVTNVPALCAYFRTKKTRHATLKYKCFKATALWSASCVLALFTYLAIYFHSIYPTVLSVLMSFQFYCEFTWWRIQERMRQGKDHRMISIFDPIFNCGTIVREVCPDEPGSEVKEEVEGGIQPNVIA</sequence>
<keyword evidence="1" id="KW-0812">Transmembrane</keyword>
<feature type="transmembrane region" description="Helical" evidence="1">
    <location>
        <begin position="46"/>
        <end position="66"/>
    </location>
</feature>
<dbReference type="Proteomes" id="UP000887575">
    <property type="component" value="Unassembled WGS sequence"/>
</dbReference>
<proteinExistence type="predicted"/>
<accession>A0AAF3EK40</accession>
<feature type="transmembrane region" description="Helical" evidence="1">
    <location>
        <begin position="118"/>
        <end position="142"/>
    </location>
</feature>
<keyword evidence="1" id="KW-1133">Transmembrane helix</keyword>
<evidence type="ECO:0000313" key="3">
    <source>
        <dbReference type="WBParaSite" id="MBELARI_LOCUS14330"/>
    </source>
</evidence>
<reference evidence="3" key="1">
    <citation type="submission" date="2024-02" db="UniProtKB">
        <authorList>
            <consortium name="WormBaseParasite"/>
        </authorList>
    </citation>
    <scope>IDENTIFICATION</scope>
</reference>
<feature type="transmembrane region" description="Helical" evidence="1">
    <location>
        <begin position="162"/>
        <end position="180"/>
    </location>
</feature>
<keyword evidence="2" id="KW-1185">Reference proteome</keyword>
<evidence type="ECO:0000256" key="1">
    <source>
        <dbReference type="SAM" id="Phobius"/>
    </source>
</evidence>
<keyword evidence="1" id="KW-0472">Membrane</keyword>